<dbReference type="AlphaFoldDB" id="A0A8C5PBP4"/>
<evidence type="ECO:0000259" key="4">
    <source>
        <dbReference type="PROSITE" id="PS50892"/>
    </source>
</evidence>
<feature type="transmembrane region" description="Helical" evidence="3">
    <location>
        <begin position="104"/>
        <end position="125"/>
    </location>
</feature>
<dbReference type="SUPFAM" id="SSF58038">
    <property type="entry name" value="SNARE fusion complex"/>
    <property type="match status" value="1"/>
</dbReference>
<dbReference type="InterPro" id="IPR051097">
    <property type="entry name" value="Synaptobrevin-like_transport"/>
</dbReference>
<keyword evidence="3" id="KW-1133">Transmembrane helix</keyword>
<reference evidence="5" key="1">
    <citation type="submission" date="2025-08" db="UniProtKB">
        <authorList>
            <consortium name="Ensembl"/>
        </authorList>
    </citation>
    <scope>IDENTIFICATION</scope>
</reference>
<keyword evidence="3" id="KW-0472">Membrane</keyword>
<dbReference type="Ensembl" id="ENSLLET00000012948.1">
    <property type="protein sequence ID" value="ENSLLEP00000012463.1"/>
    <property type="gene ID" value="ENSLLEG00000007901.1"/>
</dbReference>
<dbReference type="PROSITE" id="PS50892">
    <property type="entry name" value="V_SNARE"/>
    <property type="match status" value="1"/>
</dbReference>
<keyword evidence="3" id="KW-0812">Transmembrane</keyword>
<reference evidence="5" key="2">
    <citation type="submission" date="2025-09" db="UniProtKB">
        <authorList>
            <consortium name="Ensembl"/>
        </authorList>
    </citation>
    <scope>IDENTIFICATION</scope>
</reference>
<evidence type="ECO:0000313" key="6">
    <source>
        <dbReference type="Proteomes" id="UP000694569"/>
    </source>
</evidence>
<sequence>FYEDWNNVKKIMERYCRQWLPPSLTTPQNGWKDRVFQKHHSEKNNAENRLLKVKAQVDEFQGIMVENIDLVLQGEDVNLLLEQAENLVKNLAQSKGKKHTKRNIMLFIVVIVSYIILSLGCGGLSA</sequence>
<evidence type="ECO:0000256" key="1">
    <source>
        <dbReference type="PROSITE-ProRule" id="PRU00290"/>
    </source>
</evidence>
<evidence type="ECO:0000313" key="5">
    <source>
        <dbReference type="Ensembl" id="ENSLLEP00000012463.1"/>
    </source>
</evidence>
<dbReference type="Proteomes" id="UP000694569">
    <property type="component" value="Unplaced"/>
</dbReference>
<name>A0A8C5PBP4_9ANUR</name>
<dbReference type="PANTHER" id="PTHR21136">
    <property type="entry name" value="SNARE PROTEINS"/>
    <property type="match status" value="1"/>
</dbReference>
<evidence type="ECO:0000256" key="2">
    <source>
        <dbReference type="SAM" id="Coils"/>
    </source>
</evidence>
<evidence type="ECO:0000256" key="3">
    <source>
        <dbReference type="SAM" id="Phobius"/>
    </source>
</evidence>
<organism evidence="5 6">
    <name type="scientific">Leptobrachium leishanense</name>
    <name type="common">Leishan spiny toad</name>
    <dbReference type="NCBI Taxonomy" id="445787"/>
    <lineage>
        <taxon>Eukaryota</taxon>
        <taxon>Metazoa</taxon>
        <taxon>Chordata</taxon>
        <taxon>Craniata</taxon>
        <taxon>Vertebrata</taxon>
        <taxon>Euteleostomi</taxon>
        <taxon>Amphibia</taxon>
        <taxon>Batrachia</taxon>
        <taxon>Anura</taxon>
        <taxon>Pelobatoidea</taxon>
        <taxon>Megophryidae</taxon>
        <taxon>Leptobrachium</taxon>
    </lineage>
</organism>
<feature type="coiled-coil region" evidence="2">
    <location>
        <begin position="36"/>
        <end position="97"/>
    </location>
</feature>
<dbReference type="PANTHER" id="PTHR21136:SF168">
    <property type="entry name" value="VESICLE-ASSOCIATED MEMBRANE PROTEIN 9"/>
    <property type="match status" value="1"/>
</dbReference>
<keyword evidence="1 2" id="KW-0175">Coiled coil</keyword>
<keyword evidence="6" id="KW-1185">Reference proteome</keyword>
<dbReference type="OrthoDB" id="248747at2759"/>
<protein>
    <recommendedName>
        <fullName evidence="4">V-SNARE coiled-coil homology domain-containing protein</fullName>
    </recommendedName>
</protein>
<feature type="domain" description="V-SNARE coiled-coil homology" evidence="4">
    <location>
        <begin position="49"/>
        <end position="106"/>
    </location>
</feature>
<accession>A0A8C5PBP4</accession>
<dbReference type="Gene3D" id="1.20.5.110">
    <property type="match status" value="1"/>
</dbReference>
<proteinExistence type="predicted"/>
<dbReference type="InterPro" id="IPR042855">
    <property type="entry name" value="V_SNARE_CC"/>
</dbReference>